<organism evidence="1 2">
    <name type="scientific">Vaccinium darrowii</name>
    <dbReference type="NCBI Taxonomy" id="229202"/>
    <lineage>
        <taxon>Eukaryota</taxon>
        <taxon>Viridiplantae</taxon>
        <taxon>Streptophyta</taxon>
        <taxon>Embryophyta</taxon>
        <taxon>Tracheophyta</taxon>
        <taxon>Spermatophyta</taxon>
        <taxon>Magnoliopsida</taxon>
        <taxon>eudicotyledons</taxon>
        <taxon>Gunneridae</taxon>
        <taxon>Pentapetalae</taxon>
        <taxon>asterids</taxon>
        <taxon>Ericales</taxon>
        <taxon>Ericaceae</taxon>
        <taxon>Vaccinioideae</taxon>
        <taxon>Vaccinieae</taxon>
        <taxon>Vaccinium</taxon>
    </lineage>
</organism>
<dbReference type="EMBL" id="CM037152">
    <property type="protein sequence ID" value="KAH7833120.1"/>
    <property type="molecule type" value="Genomic_DNA"/>
</dbReference>
<evidence type="ECO:0000313" key="2">
    <source>
        <dbReference type="Proteomes" id="UP000828048"/>
    </source>
</evidence>
<reference evidence="1 2" key="1">
    <citation type="journal article" date="2021" name="Hortic Res">
        <title>High-quality reference genome and annotation aids understanding of berry development for evergreen blueberry (Vaccinium darrowii).</title>
        <authorList>
            <person name="Yu J."/>
            <person name="Hulse-Kemp A.M."/>
            <person name="Babiker E."/>
            <person name="Staton M."/>
        </authorList>
    </citation>
    <scope>NUCLEOTIDE SEQUENCE [LARGE SCALE GENOMIC DNA]</scope>
    <source>
        <strain evidence="2">cv. NJ 8807/NJ 8810</strain>
        <tissue evidence="1">Young leaf</tissue>
    </source>
</reference>
<sequence>MDPKNRGLPMESDGGGIDSSDSDFGSEFLEEIQSGPRPLVRRYSQGNFPLRSPGAGFSSWFWEEREVDLYHAYHGGPWSMRGGLLVLEFWQPSLSLVITHIGHTAVWVQLHNLLLECFCEDAGRRLGRLIGDVLEVDVHEGISRNIRFLRVRVRIDLDQPIISGISLSRPRQADLWAKCRCERVYKVCRAYGIIGHTLPQCNLSRDEAQMQIDRWLRDICERFGTQVVVHDHAPLYTSNI</sequence>
<dbReference type="Proteomes" id="UP000828048">
    <property type="component" value="Chromosome 2"/>
</dbReference>
<protein>
    <submittedName>
        <fullName evidence="1">Uncharacterized protein</fullName>
    </submittedName>
</protein>
<gene>
    <name evidence="1" type="ORF">Vadar_003276</name>
</gene>
<evidence type="ECO:0000313" key="1">
    <source>
        <dbReference type="EMBL" id="KAH7833120.1"/>
    </source>
</evidence>
<proteinExistence type="predicted"/>
<comment type="caution">
    <text evidence="1">The sequence shown here is derived from an EMBL/GenBank/DDBJ whole genome shotgun (WGS) entry which is preliminary data.</text>
</comment>
<accession>A0ACB7WXR9</accession>
<keyword evidence="2" id="KW-1185">Reference proteome</keyword>
<name>A0ACB7WXR9_9ERIC</name>